<keyword evidence="1" id="KW-1133">Transmembrane helix</keyword>
<dbReference type="InterPro" id="IPR029044">
    <property type="entry name" value="Nucleotide-diphossugar_trans"/>
</dbReference>
<keyword evidence="1" id="KW-0812">Transmembrane</keyword>
<keyword evidence="2" id="KW-1185">Reference proteome</keyword>
<name>A0A7E4V477_PANRE</name>
<dbReference type="PANTHER" id="PTHR47411:SF3">
    <property type="entry name" value="I-BETA-1,3-N-ACETYLGLUCOSAMINYLTRANSFERASE"/>
    <property type="match status" value="1"/>
</dbReference>
<protein>
    <submittedName>
        <fullName evidence="3">Beta-1,4-glucuronyltransferase 1</fullName>
    </submittedName>
</protein>
<dbReference type="WBParaSite" id="Pan_g15864.t1">
    <property type="protein sequence ID" value="Pan_g15864.t1"/>
    <property type="gene ID" value="Pan_g15864"/>
</dbReference>
<dbReference type="Gene3D" id="3.90.550.10">
    <property type="entry name" value="Spore Coat Polysaccharide Biosynthesis Protein SpsA, Chain A"/>
    <property type="match status" value="1"/>
</dbReference>
<dbReference type="SUPFAM" id="SSF53448">
    <property type="entry name" value="Nucleotide-diphospho-sugar transferases"/>
    <property type="match status" value="1"/>
</dbReference>
<reference evidence="3" key="2">
    <citation type="submission" date="2020-10" db="UniProtKB">
        <authorList>
            <consortium name="WormBaseParasite"/>
        </authorList>
    </citation>
    <scope>IDENTIFICATION</scope>
</reference>
<feature type="transmembrane region" description="Helical" evidence="1">
    <location>
        <begin position="12"/>
        <end position="31"/>
    </location>
</feature>
<evidence type="ECO:0000256" key="1">
    <source>
        <dbReference type="SAM" id="Phobius"/>
    </source>
</evidence>
<evidence type="ECO:0000313" key="3">
    <source>
        <dbReference type="WBParaSite" id="Pan_g15864.t1"/>
    </source>
</evidence>
<keyword evidence="1" id="KW-0472">Membrane</keyword>
<proteinExistence type="predicted"/>
<reference evidence="2" key="1">
    <citation type="journal article" date="2013" name="Genetics">
        <title>The draft genome and transcriptome of Panagrellus redivivus are shaped by the harsh demands of a free-living lifestyle.</title>
        <authorList>
            <person name="Srinivasan J."/>
            <person name="Dillman A.R."/>
            <person name="Macchietto M.G."/>
            <person name="Heikkinen L."/>
            <person name="Lakso M."/>
            <person name="Fracchia K.M."/>
            <person name="Antoshechkin I."/>
            <person name="Mortazavi A."/>
            <person name="Wong G."/>
            <person name="Sternberg P.W."/>
        </authorList>
    </citation>
    <scope>NUCLEOTIDE SEQUENCE [LARGE SCALE GENOMIC DNA]</scope>
    <source>
        <strain evidence="2">MT8872</strain>
    </source>
</reference>
<dbReference type="Pfam" id="PF13896">
    <property type="entry name" value="Glyco_transf_49"/>
    <property type="match status" value="1"/>
</dbReference>
<evidence type="ECO:0000313" key="2">
    <source>
        <dbReference type="Proteomes" id="UP000492821"/>
    </source>
</evidence>
<dbReference type="Proteomes" id="UP000492821">
    <property type="component" value="Unassembled WGS sequence"/>
</dbReference>
<organism evidence="2 3">
    <name type="scientific">Panagrellus redivivus</name>
    <name type="common">Microworm</name>
    <dbReference type="NCBI Taxonomy" id="6233"/>
    <lineage>
        <taxon>Eukaryota</taxon>
        <taxon>Metazoa</taxon>
        <taxon>Ecdysozoa</taxon>
        <taxon>Nematoda</taxon>
        <taxon>Chromadorea</taxon>
        <taxon>Rhabditida</taxon>
        <taxon>Tylenchina</taxon>
        <taxon>Panagrolaimomorpha</taxon>
        <taxon>Panagrolaimoidea</taxon>
        <taxon>Panagrolaimidae</taxon>
        <taxon>Panagrellus</taxon>
    </lineage>
</organism>
<accession>A0A7E4V477</accession>
<sequence length="433" mass="49393">MFVHRLRRSGVINVVLVCLVIFGVAHISNIFENVTKTIVSIEDPAISVLDGGVLGASEPTSTADGSSTFVGSNIENGHCILPNVIERSMSAGDVDRITLNLHVSYDRIDSGLLKQIDNWDGPISLAVVFPTKIEQTSMEVKCVAKMLKIFQNNHTGTNYKLSAHFLLQKHAGQCTGIDFPEVFETDLEKATCKFPRLPKTPNQKVEQMAAYAVNDARNLARNMSSTNYILIADMDHFFSKNFEAKMLGAAKKHLTKDPKIALVYRIFEVAEDVPAFPTNKKELQSLIRENKAQEFHKFYGAHNIPKLQEWFKARDYGNASTDIQFIRQYKWLHWEPQFVSVSTIPYHDTNFLYPLRDNTVLRWEMCRAGYKFAIMHDVFMYHPGIKTKVENKAIDKVRRKVVRAGHRALRLFNERMTNEYPTTDKACPKFTHF</sequence>
<dbReference type="AlphaFoldDB" id="A0A7E4V477"/>
<dbReference type="PANTHER" id="PTHR47411">
    <property type="entry name" value="B3GNT1, BETA-1,3-N-ACETYLGUCOSAMINYLTRANSFERASE 1, HOMOLOG"/>
    <property type="match status" value="1"/>
</dbReference>